<evidence type="ECO:0000256" key="3">
    <source>
        <dbReference type="ARBA" id="ARBA00022670"/>
    </source>
</evidence>
<dbReference type="InterPro" id="IPR036264">
    <property type="entry name" value="Bact_exopeptidase_dim_dom"/>
</dbReference>
<dbReference type="GO" id="GO:0008270">
    <property type="term" value="F:zinc ion binding"/>
    <property type="evidence" value="ECO:0007669"/>
    <property type="project" value="InterPro"/>
</dbReference>
<dbReference type="GO" id="GO:0006526">
    <property type="term" value="P:L-arginine biosynthetic process"/>
    <property type="evidence" value="ECO:0007669"/>
    <property type="project" value="TreeGrafter"/>
</dbReference>
<dbReference type="GO" id="GO:0016805">
    <property type="term" value="F:dipeptidase activity"/>
    <property type="evidence" value="ECO:0007669"/>
    <property type="project" value="UniProtKB-KW"/>
</dbReference>
<dbReference type="InterPro" id="IPR010964">
    <property type="entry name" value="M20A_pepV-rel"/>
</dbReference>
<dbReference type="PANTHER" id="PTHR43808:SF31">
    <property type="entry name" value="N-ACETYL-L-CITRULLINE DEACETYLASE"/>
    <property type="match status" value="1"/>
</dbReference>
<evidence type="ECO:0000256" key="7">
    <source>
        <dbReference type="ARBA" id="ARBA00022997"/>
    </source>
</evidence>
<dbReference type="Gene3D" id="3.30.70.360">
    <property type="match status" value="2"/>
</dbReference>
<dbReference type="Proteomes" id="UP000460318">
    <property type="component" value="Unassembled WGS sequence"/>
</dbReference>
<dbReference type="InterPro" id="IPR002933">
    <property type="entry name" value="Peptidase_M20"/>
</dbReference>
<evidence type="ECO:0000256" key="4">
    <source>
        <dbReference type="ARBA" id="ARBA00022723"/>
    </source>
</evidence>
<comment type="cofactor">
    <cofactor evidence="1">
        <name>Zn(2+)</name>
        <dbReference type="ChEBI" id="CHEBI:29105"/>
    </cofactor>
</comment>
<dbReference type="GO" id="GO:0008777">
    <property type="term" value="F:acetylornithine deacetylase activity"/>
    <property type="evidence" value="ECO:0007669"/>
    <property type="project" value="TreeGrafter"/>
</dbReference>
<dbReference type="SUPFAM" id="SSF53187">
    <property type="entry name" value="Zn-dependent exopeptidases"/>
    <property type="match status" value="1"/>
</dbReference>
<keyword evidence="7" id="KW-0224">Dipeptidase</keyword>
<evidence type="ECO:0000313" key="9">
    <source>
        <dbReference type="EMBL" id="MWV44096.1"/>
    </source>
</evidence>
<accession>A0A7X3IIH2</accession>
<dbReference type="InterPro" id="IPR001261">
    <property type="entry name" value="ArgE/DapE_CS"/>
</dbReference>
<dbReference type="PROSITE" id="PS00758">
    <property type="entry name" value="ARGE_DAPE_CPG2_1"/>
    <property type="match status" value="1"/>
</dbReference>
<dbReference type="AlphaFoldDB" id="A0A7X3IIH2"/>
<dbReference type="InterPro" id="IPR050072">
    <property type="entry name" value="Peptidase_M20A"/>
</dbReference>
<keyword evidence="3" id="KW-0645">Protease</keyword>
<sequence>MNWYEQALSRKAAIIHDLKGLLSIPSIYDPETAAPGQPMGAGVAEALRYMLQLCEAEGFRVCNHDGLVGYAEYGPEDAEHYIAVLSHLDVVPVSGDWVTPPFEPSIRDGKIYARGAIDDKGPAMASFYALKIVKELGLPLKHRIRLIFGTDEERTHQCMEKYKELEPMPACGFTPDAEFPIVCAEKGQINTRILFPSGSPGADMKGEFELVSFHSGVVANMVPEAAEAMVAGEPNRLKDLAQAYDVYCSEMKLHGTAEWKEHSLILHMAGKAAHGMEPELGMNAGLALIHFLKGYAWNGGAGHFLSTVDTLLYNDVHGRALGIAMEDDISGPLTVNSGLLQYEPQGETYFHINLRFPICGNYDELLAKISSKISDYQLETEPPSLKKPHHVPEDHPMIRALQETYVAETGQPAKLLSTGGGTYAAHFPMGVAFGPLFPGMESTAHQPNEHMEVELLLKSTAIYARAVSELGNLDL</sequence>
<gene>
    <name evidence="9" type="primary">pepV</name>
    <name evidence="9" type="ORF">GRF59_10670</name>
</gene>
<keyword evidence="6" id="KW-0862">Zinc</keyword>
<organism evidence="9 10">
    <name type="scientific">Paenibacillus dendrobii</name>
    <dbReference type="NCBI Taxonomy" id="2691084"/>
    <lineage>
        <taxon>Bacteria</taxon>
        <taxon>Bacillati</taxon>
        <taxon>Bacillota</taxon>
        <taxon>Bacilli</taxon>
        <taxon>Bacillales</taxon>
        <taxon>Paenibacillaceae</taxon>
        <taxon>Paenibacillus</taxon>
    </lineage>
</organism>
<protein>
    <submittedName>
        <fullName evidence="9">Dipeptidase PepV</fullName>
    </submittedName>
</protein>
<keyword evidence="10" id="KW-1185">Reference proteome</keyword>
<comment type="caution">
    <text evidence="9">The sequence shown here is derived from an EMBL/GenBank/DDBJ whole genome shotgun (WGS) entry which is preliminary data.</text>
</comment>
<evidence type="ECO:0000256" key="8">
    <source>
        <dbReference type="ARBA" id="ARBA00023049"/>
    </source>
</evidence>
<dbReference type="GO" id="GO:0006508">
    <property type="term" value="P:proteolysis"/>
    <property type="evidence" value="ECO:0007669"/>
    <property type="project" value="UniProtKB-KW"/>
</dbReference>
<dbReference type="GO" id="GO:0008237">
    <property type="term" value="F:metallopeptidase activity"/>
    <property type="evidence" value="ECO:0007669"/>
    <property type="project" value="UniProtKB-KW"/>
</dbReference>
<keyword evidence="4" id="KW-0479">Metal-binding</keyword>
<dbReference type="EMBL" id="WUBI01000001">
    <property type="protein sequence ID" value="MWV44096.1"/>
    <property type="molecule type" value="Genomic_DNA"/>
</dbReference>
<dbReference type="Gene3D" id="3.40.630.10">
    <property type="entry name" value="Zn peptidases"/>
    <property type="match status" value="1"/>
</dbReference>
<reference evidence="9 10" key="1">
    <citation type="submission" date="2019-12" db="EMBL/GenBank/DDBJ databases">
        <title>Paenibacillus sp. nov., an endophytic bacterium isolated from the stem of Dendrobium.</title>
        <authorList>
            <person name="Zhao R."/>
        </authorList>
    </citation>
    <scope>NUCLEOTIDE SEQUENCE [LARGE SCALE GENOMIC DNA]</scope>
    <source>
        <strain evidence="9 10">HJL G12</strain>
    </source>
</reference>
<dbReference type="SUPFAM" id="SSF55031">
    <property type="entry name" value="Bacterial exopeptidase dimerisation domain"/>
    <property type="match status" value="1"/>
</dbReference>
<keyword evidence="5" id="KW-0378">Hydrolase</keyword>
<dbReference type="NCBIfam" id="NF005591">
    <property type="entry name" value="PRK07318.1"/>
    <property type="match status" value="1"/>
</dbReference>
<dbReference type="RefSeq" id="WP_160497546.1">
    <property type="nucleotide sequence ID" value="NZ_WUBI01000001.1"/>
</dbReference>
<evidence type="ECO:0000256" key="2">
    <source>
        <dbReference type="ARBA" id="ARBA00006247"/>
    </source>
</evidence>
<keyword evidence="8" id="KW-0482">Metalloprotease</keyword>
<evidence type="ECO:0000256" key="1">
    <source>
        <dbReference type="ARBA" id="ARBA00001947"/>
    </source>
</evidence>
<evidence type="ECO:0000256" key="6">
    <source>
        <dbReference type="ARBA" id="ARBA00022833"/>
    </source>
</evidence>
<name>A0A7X3IIH2_9BACL</name>
<proteinExistence type="inferred from homology"/>
<dbReference type="Pfam" id="PF01546">
    <property type="entry name" value="Peptidase_M20"/>
    <property type="match status" value="1"/>
</dbReference>
<comment type="similarity">
    <text evidence="2">Belongs to the peptidase M20A family.</text>
</comment>
<dbReference type="PANTHER" id="PTHR43808">
    <property type="entry name" value="ACETYLORNITHINE DEACETYLASE"/>
    <property type="match status" value="1"/>
</dbReference>
<dbReference type="NCBIfam" id="TIGR01887">
    <property type="entry name" value="dipeptidaselike"/>
    <property type="match status" value="1"/>
</dbReference>
<evidence type="ECO:0000256" key="5">
    <source>
        <dbReference type="ARBA" id="ARBA00022801"/>
    </source>
</evidence>
<evidence type="ECO:0000313" key="10">
    <source>
        <dbReference type="Proteomes" id="UP000460318"/>
    </source>
</evidence>